<dbReference type="PROSITE" id="PS01136">
    <property type="entry name" value="UPF0034"/>
    <property type="match status" value="1"/>
</dbReference>
<dbReference type="PANTHER" id="PTHR45936:SF1">
    <property type="entry name" value="TRNA-DIHYDROURIDINE(20) SYNTHASE [NAD(P)+]-LIKE"/>
    <property type="match status" value="1"/>
</dbReference>
<keyword evidence="8" id="KW-1185">Reference proteome</keyword>
<dbReference type="InterPro" id="IPR018517">
    <property type="entry name" value="tRNA_hU_synthase_CS"/>
</dbReference>
<gene>
    <name evidence="7" type="ORF">AKO1_001258</name>
</gene>
<evidence type="ECO:0000256" key="2">
    <source>
        <dbReference type="ARBA" id="ARBA00022630"/>
    </source>
</evidence>
<dbReference type="InterPro" id="IPR052582">
    <property type="entry name" value="tRNA-DUS-like"/>
</dbReference>
<dbReference type="GO" id="GO:0005737">
    <property type="term" value="C:cytoplasm"/>
    <property type="evidence" value="ECO:0007669"/>
    <property type="project" value="TreeGrafter"/>
</dbReference>
<reference evidence="7 8" key="1">
    <citation type="submission" date="2024-03" db="EMBL/GenBank/DDBJ databases">
        <title>The Acrasis kona genome and developmental transcriptomes reveal deep origins of eukaryotic multicellular pathways.</title>
        <authorList>
            <person name="Sheikh S."/>
            <person name="Fu C.-J."/>
            <person name="Brown M.W."/>
            <person name="Baldauf S.L."/>
        </authorList>
    </citation>
    <scope>NUCLEOTIDE SEQUENCE [LARGE SCALE GENOMIC DNA]</scope>
    <source>
        <strain evidence="7 8">ATCC MYA-3509</strain>
    </source>
</reference>
<sequence>MYQTCPMDKNVVLQIGTACPDLALQAGLHMYQDYDALDVNMGCPVHFSTSGGMGSALLKQPEKIKNILTNLVKNIPDKSITCKIRLLATLEETLDLVKMIESTGVSAIAVHARYVSQRPREPALLDQLHHVVSSVSIPVIANGDAFDVTDFERIKQLTHCDSVMYARGALWNPSIFSDEMTHRHECARHLITYCKRYNTHFLNCKYMLQRMLDQHESAGPQFKAVVQSRTYQDLYTIFETHS</sequence>
<evidence type="ECO:0000256" key="1">
    <source>
        <dbReference type="ARBA" id="ARBA00001917"/>
    </source>
</evidence>
<accession>A0AAW2ZC62</accession>
<evidence type="ECO:0000259" key="6">
    <source>
        <dbReference type="Pfam" id="PF01207"/>
    </source>
</evidence>
<comment type="caution">
    <text evidence="7">The sequence shown here is derived from an EMBL/GenBank/DDBJ whole genome shotgun (WGS) entry which is preliminary data.</text>
</comment>
<dbReference type="AlphaFoldDB" id="A0AAW2ZC62"/>
<evidence type="ECO:0000256" key="4">
    <source>
        <dbReference type="ARBA" id="ARBA00022694"/>
    </source>
</evidence>
<dbReference type="Proteomes" id="UP001431209">
    <property type="component" value="Unassembled WGS sequence"/>
</dbReference>
<dbReference type="InterPro" id="IPR035587">
    <property type="entry name" value="DUS-like_FMN-bd"/>
</dbReference>
<keyword evidence="2" id="KW-0285">Flavoprotein</keyword>
<dbReference type="Pfam" id="PF01207">
    <property type="entry name" value="Dus"/>
    <property type="match status" value="1"/>
</dbReference>
<dbReference type="PANTHER" id="PTHR45936">
    <property type="entry name" value="TRNA-DIHYDROURIDINE(20) SYNTHASE [NAD(P)+]-LIKE"/>
    <property type="match status" value="1"/>
</dbReference>
<evidence type="ECO:0000313" key="7">
    <source>
        <dbReference type="EMBL" id="KAL0486943.1"/>
    </source>
</evidence>
<feature type="domain" description="DUS-like FMN-binding" evidence="6">
    <location>
        <begin position="7"/>
        <end position="215"/>
    </location>
</feature>
<dbReference type="GO" id="GO:0017150">
    <property type="term" value="F:tRNA dihydrouridine synthase activity"/>
    <property type="evidence" value="ECO:0007669"/>
    <property type="project" value="InterPro"/>
</dbReference>
<dbReference type="GO" id="GO:0050660">
    <property type="term" value="F:flavin adenine dinucleotide binding"/>
    <property type="evidence" value="ECO:0007669"/>
    <property type="project" value="InterPro"/>
</dbReference>
<keyword evidence="5" id="KW-0560">Oxidoreductase</keyword>
<comment type="cofactor">
    <cofactor evidence="1">
        <name>FMN</name>
        <dbReference type="ChEBI" id="CHEBI:58210"/>
    </cofactor>
</comment>
<evidence type="ECO:0000256" key="5">
    <source>
        <dbReference type="ARBA" id="ARBA00023002"/>
    </source>
</evidence>
<protein>
    <submittedName>
        <fullName evidence="7">DUS2</fullName>
    </submittedName>
</protein>
<name>A0AAW2ZC62_9EUKA</name>
<keyword evidence="4" id="KW-0819">tRNA processing</keyword>
<dbReference type="InterPro" id="IPR013785">
    <property type="entry name" value="Aldolase_TIM"/>
</dbReference>
<evidence type="ECO:0000256" key="3">
    <source>
        <dbReference type="ARBA" id="ARBA00022643"/>
    </source>
</evidence>
<dbReference type="Gene3D" id="3.20.20.70">
    <property type="entry name" value="Aldolase class I"/>
    <property type="match status" value="1"/>
</dbReference>
<evidence type="ECO:0000313" key="8">
    <source>
        <dbReference type="Proteomes" id="UP001431209"/>
    </source>
</evidence>
<dbReference type="CDD" id="cd02801">
    <property type="entry name" value="DUS_like_FMN"/>
    <property type="match status" value="1"/>
</dbReference>
<proteinExistence type="predicted"/>
<keyword evidence="3" id="KW-0288">FMN</keyword>
<dbReference type="SUPFAM" id="SSF51395">
    <property type="entry name" value="FMN-linked oxidoreductases"/>
    <property type="match status" value="1"/>
</dbReference>
<dbReference type="EMBL" id="JAOPGA020001286">
    <property type="protein sequence ID" value="KAL0486943.1"/>
    <property type="molecule type" value="Genomic_DNA"/>
</dbReference>
<organism evidence="7 8">
    <name type="scientific">Acrasis kona</name>
    <dbReference type="NCBI Taxonomy" id="1008807"/>
    <lineage>
        <taxon>Eukaryota</taxon>
        <taxon>Discoba</taxon>
        <taxon>Heterolobosea</taxon>
        <taxon>Tetramitia</taxon>
        <taxon>Eutetramitia</taxon>
        <taxon>Acrasidae</taxon>
        <taxon>Acrasis</taxon>
    </lineage>
</organism>